<dbReference type="GO" id="GO:0006508">
    <property type="term" value="P:proteolysis"/>
    <property type="evidence" value="ECO:0007669"/>
    <property type="project" value="UniProtKB-KW"/>
</dbReference>
<dbReference type="Proteomes" id="UP001139411">
    <property type="component" value="Unassembled WGS sequence"/>
</dbReference>
<dbReference type="SUPFAM" id="SSF50494">
    <property type="entry name" value="Trypsin-like serine proteases"/>
    <property type="match status" value="1"/>
</dbReference>
<protein>
    <recommendedName>
        <fullName evidence="6">Serine protease</fullName>
        <ecNumber evidence="6">3.4.21.-</ecNumber>
    </recommendedName>
</protein>
<evidence type="ECO:0000256" key="2">
    <source>
        <dbReference type="ARBA" id="ARBA00022670"/>
    </source>
</evidence>
<dbReference type="InterPro" id="IPR043504">
    <property type="entry name" value="Peptidase_S1_PA_chymotrypsin"/>
</dbReference>
<evidence type="ECO:0000313" key="8">
    <source>
        <dbReference type="Proteomes" id="UP001139411"/>
    </source>
</evidence>
<comment type="caution">
    <text evidence="7">The sequence shown here is derived from an EMBL/GenBank/DDBJ whole genome shotgun (WGS) entry which is preliminary data.</text>
</comment>
<keyword evidence="4 6" id="KW-0378">Hydrolase</keyword>
<evidence type="ECO:0000256" key="5">
    <source>
        <dbReference type="ARBA" id="ARBA00022825"/>
    </source>
</evidence>
<evidence type="ECO:0000313" key="7">
    <source>
        <dbReference type="EMBL" id="MCF2498338.1"/>
    </source>
</evidence>
<dbReference type="PRINTS" id="PR00839">
    <property type="entry name" value="V8PROTEASE"/>
</dbReference>
<sequence length="425" mass="46389">MRGILLLSLILLLRSVYAQDSTLIIIPKAPETLPATKTQSEIQAIQNLNNAVFNQDQTPNEVRQNAQIQSIKEVTQPTANINPPGALIPNAATTIVIQAPEVVNAIAEGITTTVVDGVVTVSESTVLLITTEQNNASDFSLNVEGPYIFSKKLVPGPTSFEKRVELRALTPLIAWQKQILDNARAVAIVIEKNKLHAVTDSIYQLDVGITLGEQFKLCPGTPFISQPVIGVGTAFVLNEESMMTAAHVFQQNLDRYAIVFGYEMINKAGAFEGLIALKDIYYPTRISQSSEELDLVVFEVSRPLDRSFLKFSTEKKPYIFTPLYMIGHPYGLPKKVALNASVQSNGDTEFFYTSLFAAQGNSGSPVFDLNTNEVIGVLVSGEIDYSWNGNCNAANFCKIPYCTGEKVISLTAVQNIENLVAPITP</sequence>
<keyword evidence="5 6" id="KW-0720">Serine protease</keyword>
<accession>A0A9X1TTG9</accession>
<dbReference type="EC" id="3.4.21.-" evidence="6"/>
<dbReference type="InterPro" id="IPR009003">
    <property type="entry name" value="Peptidase_S1_PA"/>
</dbReference>
<evidence type="ECO:0000256" key="1">
    <source>
        <dbReference type="ARBA" id="ARBA00008764"/>
    </source>
</evidence>
<dbReference type="AlphaFoldDB" id="A0A9X1TTG9"/>
<evidence type="ECO:0000256" key="6">
    <source>
        <dbReference type="RuleBase" id="RU004296"/>
    </source>
</evidence>
<keyword evidence="3 6" id="KW-0732">Signal</keyword>
<dbReference type="InterPro" id="IPR008256">
    <property type="entry name" value="Peptidase_S1B"/>
</dbReference>
<dbReference type="Gene3D" id="2.40.10.10">
    <property type="entry name" value="Trypsin-like serine proteases"/>
    <property type="match status" value="2"/>
</dbReference>
<comment type="similarity">
    <text evidence="1 6">Belongs to the peptidase S1B family.</text>
</comment>
<reference evidence="7" key="1">
    <citation type="submission" date="2022-01" db="EMBL/GenBank/DDBJ databases">
        <title>Novel species in genus Dyadobacter.</title>
        <authorList>
            <person name="Ma C."/>
        </authorList>
    </citation>
    <scope>NUCLEOTIDE SEQUENCE</scope>
    <source>
        <strain evidence="7">CY357</strain>
    </source>
</reference>
<dbReference type="Pfam" id="PF13365">
    <property type="entry name" value="Trypsin_2"/>
    <property type="match status" value="1"/>
</dbReference>
<feature type="signal peptide" evidence="6">
    <location>
        <begin position="1"/>
        <end position="18"/>
    </location>
</feature>
<proteinExistence type="inferred from homology"/>
<dbReference type="GO" id="GO:0008236">
    <property type="term" value="F:serine-type peptidase activity"/>
    <property type="evidence" value="ECO:0007669"/>
    <property type="project" value="UniProtKB-KW"/>
</dbReference>
<keyword evidence="2 6" id="KW-0645">Protease</keyword>
<gene>
    <name evidence="7" type="ORF">L0661_08475</name>
</gene>
<evidence type="ECO:0000256" key="4">
    <source>
        <dbReference type="ARBA" id="ARBA00022801"/>
    </source>
</evidence>
<dbReference type="RefSeq" id="WP_235177474.1">
    <property type="nucleotide sequence ID" value="NZ_JAKFFV010000004.1"/>
</dbReference>
<organism evidence="7 8">
    <name type="scientific">Dyadobacter chenhuakuii</name>
    <dbReference type="NCBI Taxonomy" id="2909339"/>
    <lineage>
        <taxon>Bacteria</taxon>
        <taxon>Pseudomonadati</taxon>
        <taxon>Bacteroidota</taxon>
        <taxon>Cytophagia</taxon>
        <taxon>Cytophagales</taxon>
        <taxon>Spirosomataceae</taxon>
        <taxon>Dyadobacter</taxon>
    </lineage>
</organism>
<dbReference type="EMBL" id="JAKFFV010000004">
    <property type="protein sequence ID" value="MCF2498338.1"/>
    <property type="molecule type" value="Genomic_DNA"/>
</dbReference>
<feature type="chain" id="PRO_5041017067" description="Serine protease" evidence="6">
    <location>
        <begin position="19"/>
        <end position="425"/>
    </location>
</feature>
<name>A0A9X1TTG9_9BACT</name>
<evidence type="ECO:0000256" key="3">
    <source>
        <dbReference type="ARBA" id="ARBA00022729"/>
    </source>
</evidence>